<evidence type="ECO:0000256" key="1">
    <source>
        <dbReference type="SAM" id="MobiDB-lite"/>
    </source>
</evidence>
<comment type="caution">
    <text evidence="2">The sequence shown here is derived from an EMBL/GenBank/DDBJ whole genome shotgun (WGS) entry which is preliminary data.</text>
</comment>
<accession>A0A3S4ZW95</accession>
<feature type="region of interest" description="Disordered" evidence="1">
    <location>
        <begin position="1"/>
        <end position="28"/>
    </location>
</feature>
<gene>
    <name evidence="2" type="ORF">PXEA_LOCUS7039</name>
</gene>
<reference evidence="2" key="1">
    <citation type="submission" date="2018-11" db="EMBL/GenBank/DDBJ databases">
        <authorList>
            <consortium name="Pathogen Informatics"/>
        </authorList>
    </citation>
    <scope>NUCLEOTIDE SEQUENCE</scope>
</reference>
<protein>
    <submittedName>
        <fullName evidence="2">Uncharacterized protein</fullName>
    </submittedName>
</protein>
<name>A0A3S4ZW95_9PLAT</name>
<dbReference type="EMBL" id="CAAALY010018282">
    <property type="protein sequence ID" value="VEL13599.1"/>
    <property type="molecule type" value="Genomic_DNA"/>
</dbReference>
<dbReference type="AlphaFoldDB" id="A0A3S4ZW95"/>
<evidence type="ECO:0000313" key="2">
    <source>
        <dbReference type="EMBL" id="VEL13599.1"/>
    </source>
</evidence>
<evidence type="ECO:0000313" key="3">
    <source>
        <dbReference type="Proteomes" id="UP000784294"/>
    </source>
</evidence>
<feature type="compositionally biased region" description="Basic and acidic residues" evidence="1">
    <location>
        <begin position="1"/>
        <end position="16"/>
    </location>
</feature>
<proteinExistence type="predicted"/>
<keyword evidence="3" id="KW-1185">Reference proteome</keyword>
<dbReference type="Proteomes" id="UP000784294">
    <property type="component" value="Unassembled WGS sequence"/>
</dbReference>
<sequence length="113" mass="12600">MGAKKEDGERTVKRFDSPPSGRNGWQESLDNGIMQKRSENSFPSYDAYEGGGFFLLNGLGSTSFTQARRQLFLHGHFVSTSNLNLLPGRRLRSLDSLLINTIMAIFGSRTSVR</sequence>
<organism evidence="2 3">
    <name type="scientific">Protopolystoma xenopodis</name>
    <dbReference type="NCBI Taxonomy" id="117903"/>
    <lineage>
        <taxon>Eukaryota</taxon>
        <taxon>Metazoa</taxon>
        <taxon>Spiralia</taxon>
        <taxon>Lophotrochozoa</taxon>
        <taxon>Platyhelminthes</taxon>
        <taxon>Monogenea</taxon>
        <taxon>Polyopisthocotylea</taxon>
        <taxon>Polystomatidea</taxon>
        <taxon>Polystomatidae</taxon>
        <taxon>Protopolystoma</taxon>
    </lineage>
</organism>